<gene>
    <name evidence="2" type="ORF">L914_11155</name>
</gene>
<organism evidence="2">
    <name type="scientific">Phytophthora nicotianae</name>
    <name type="common">Potato buckeye rot agent</name>
    <name type="synonym">Phytophthora parasitica</name>
    <dbReference type="NCBI Taxonomy" id="4792"/>
    <lineage>
        <taxon>Eukaryota</taxon>
        <taxon>Sar</taxon>
        <taxon>Stramenopiles</taxon>
        <taxon>Oomycota</taxon>
        <taxon>Peronosporomycetes</taxon>
        <taxon>Peronosporales</taxon>
        <taxon>Peronosporaceae</taxon>
        <taxon>Phytophthora</taxon>
    </lineage>
</organism>
<proteinExistence type="predicted"/>
<dbReference type="EMBL" id="KI693608">
    <property type="protein sequence ID" value="ETM43346.1"/>
    <property type="molecule type" value="Genomic_DNA"/>
</dbReference>
<accession>W2N442</accession>
<dbReference type="Proteomes" id="UP000054532">
    <property type="component" value="Unassembled WGS sequence"/>
</dbReference>
<name>W2N442_PHYNI</name>
<protein>
    <submittedName>
        <fullName evidence="2">Uncharacterized protein</fullName>
    </submittedName>
</protein>
<sequence>MASPALSEPYTSDDELLASFLDWGPDSDFGSRAHARSRALSSTPPAPTEVPAVPAAMVDAPAVAVTLPSPLRAPVATSPSDAATEAPVSSLVPSRSVTPPVGSSEIAIAFGVSREDVTEFWKMFQRQSVLLNFGTMFPNILHGFIGSVATLERFFEALVPGTYLVSTGQDNTGDCFVVVKTGPNARLVVLDGYSADHDPPMEVVNYQWIESVKWVSRIQLQLGYVCRPGKRTSKTARNRKRRLMQQ</sequence>
<evidence type="ECO:0000313" key="2">
    <source>
        <dbReference type="EMBL" id="ETM43346.1"/>
    </source>
</evidence>
<reference evidence="2" key="1">
    <citation type="submission" date="2013-11" db="EMBL/GenBank/DDBJ databases">
        <title>The Genome Sequence of Phytophthora parasitica IAC_01/95.</title>
        <authorList>
            <consortium name="The Broad Institute Genomics Platform"/>
            <person name="Russ C."/>
            <person name="Tyler B."/>
            <person name="Panabieres F."/>
            <person name="Shan W."/>
            <person name="Tripathy S."/>
            <person name="Grunwald N."/>
            <person name="Machado M."/>
            <person name="Johnson C.S."/>
            <person name="Arredondo F."/>
            <person name="Hong C."/>
            <person name="Coffey M."/>
            <person name="Young S.K."/>
            <person name="Zeng Q."/>
            <person name="Gargeya S."/>
            <person name="Fitzgerald M."/>
            <person name="Abouelleil A."/>
            <person name="Alvarado L."/>
            <person name="Chapman S.B."/>
            <person name="Gainer-Dewar J."/>
            <person name="Goldberg J."/>
            <person name="Griggs A."/>
            <person name="Gujja S."/>
            <person name="Hansen M."/>
            <person name="Howarth C."/>
            <person name="Imamovic A."/>
            <person name="Ireland A."/>
            <person name="Larimer J."/>
            <person name="McCowan C."/>
            <person name="Murphy C."/>
            <person name="Pearson M."/>
            <person name="Poon T.W."/>
            <person name="Priest M."/>
            <person name="Roberts A."/>
            <person name="Saif S."/>
            <person name="Shea T."/>
            <person name="Sykes S."/>
            <person name="Wortman J."/>
            <person name="Nusbaum C."/>
            <person name="Birren B."/>
        </authorList>
    </citation>
    <scope>NUCLEOTIDE SEQUENCE [LARGE SCALE GENOMIC DNA]</scope>
    <source>
        <strain evidence="2">IAC_01/95</strain>
    </source>
</reference>
<feature type="region of interest" description="Disordered" evidence="1">
    <location>
        <begin position="74"/>
        <end position="100"/>
    </location>
</feature>
<dbReference type="VEuPathDB" id="FungiDB:PPTG_12827"/>
<dbReference type="AlphaFoldDB" id="W2N442"/>
<evidence type="ECO:0000256" key="1">
    <source>
        <dbReference type="SAM" id="MobiDB-lite"/>
    </source>
</evidence>